<comment type="caution">
    <text evidence="1">The sequence shown here is derived from an EMBL/GenBank/DDBJ whole genome shotgun (WGS) entry which is preliminary data.</text>
</comment>
<organism evidence="1 2">
    <name type="scientific">Aphanomyces astaci</name>
    <name type="common">Crayfish plague agent</name>
    <dbReference type="NCBI Taxonomy" id="112090"/>
    <lineage>
        <taxon>Eukaryota</taxon>
        <taxon>Sar</taxon>
        <taxon>Stramenopiles</taxon>
        <taxon>Oomycota</taxon>
        <taxon>Saprolegniomycetes</taxon>
        <taxon>Saprolegniales</taxon>
        <taxon>Verrucalvaceae</taxon>
        <taxon>Aphanomyces</taxon>
    </lineage>
</organism>
<sequence>MVSDIAFTNVHCTCLTPLFSKKYLRSHRSNGTKVLRCFPHCCPTHVDGTYCGSPLAVVVTVASPGKLTQCSVDFRIESSNDTTMSCGDTVESHRVVANRRHPSNPSAEWLPTRVVAKKARYTSECDNVRVQSVRRVELRVEGRVIDPPATVLASNQSLSYHHQL</sequence>
<evidence type="ECO:0000313" key="1">
    <source>
        <dbReference type="EMBL" id="KAF0728266.1"/>
    </source>
</evidence>
<evidence type="ECO:0000313" key="2">
    <source>
        <dbReference type="Proteomes" id="UP000469452"/>
    </source>
</evidence>
<dbReference type="VEuPathDB" id="FungiDB:H257_12865"/>
<name>A0A6A5AAF0_APHAT</name>
<dbReference type="AlphaFoldDB" id="A0A6A5AAF0"/>
<dbReference type="EMBL" id="VJMI01015431">
    <property type="protein sequence ID" value="KAF0728266.1"/>
    <property type="molecule type" value="Genomic_DNA"/>
</dbReference>
<proteinExistence type="predicted"/>
<reference evidence="1 2" key="1">
    <citation type="submission" date="2019-06" db="EMBL/GenBank/DDBJ databases">
        <title>Genomics analysis of Aphanomyces spp. identifies a new class of oomycete effector associated with host adaptation.</title>
        <authorList>
            <person name="Gaulin E."/>
        </authorList>
    </citation>
    <scope>NUCLEOTIDE SEQUENCE [LARGE SCALE GENOMIC DNA]</scope>
    <source>
        <strain evidence="1 2">E</strain>
    </source>
</reference>
<gene>
    <name evidence="1" type="ORF">AaE_009459</name>
</gene>
<accession>A0A6A5AAF0</accession>
<dbReference type="Proteomes" id="UP000469452">
    <property type="component" value="Unassembled WGS sequence"/>
</dbReference>
<protein>
    <submittedName>
        <fullName evidence="1">Uncharacterized protein</fullName>
    </submittedName>
</protein>